<reference evidence="3 4" key="1">
    <citation type="journal article" date="2011" name="J. Bacteriol.">
        <title>Genome sequence of Salinisphaera shabanensis, a gammaproteobacterium from the harsh, variable environment of the brine-seawater interface of the Shaban Deep in the Red Sea.</title>
        <authorList>
            <person name="Antunes A."/>
            <person name="Alam I."/>
            <person name="Bajic V.B."/>
            <person name="Stingl U."/>
        </authorList>
    </citation>
    <scope>NUCLEOTIDE SEQUENCE [LARGE SCALE GENOMIC DNA]</scope>
    <source>
        <strain evidence="3 4">E1L3A</strain>
    </source>
</reference>
<accession>U2E3B0</accession>
<name>U2E3B0_9GAMM</name>
<dbReference type="Proteomes" id="UP000006242">
    <property type="component" value="Unassembled WGS sequence"/>
</dbReference>
<organism evidence="3 4">
    <name type="scientific">Salinisphaera shabanensis E1L3A</name>
    <dbReference type="NCBI Taxonomy" id="1033802"/>
    <lineage>
        <taxon>Bacteria</taxon>
        <taxon>Pseudomonadati</taxon>
        <taxon>Pseudomonadota</taxon>
        <taxon>Gammaproteobacteria</taxon>
        <taxon>Salinisphaerales</taxon>
        <taxon>Salinisphaeraceae</taxon>
        <taxon>Salinisphaera</taxon>
    </lineage>
</organism>
<keyword evidence="4" id="KW-1185">Reference proteome</keyword>
<sequence length="52" mass="5251">MGDTDLPGGTLYRQAIAGTRALSPITYNPPLIALAVVISSVACYAGVTVKSG</sequence>
<comment type="caution">
    <text evidence="3">The sequence shown here is derived from an EMBL/GenBank/DDBJ whole genome shotgun (WGS) entry which is preliminary data.</text>
</comment>
<feature type="domain" description="MHYT" evidence="2">
    <location>
        <begin position="16"/>
        <end position="49"/>
    </location>
</feature>
<dbReference type="AlphaFoldDB" id="U2E3B0"/>
<dbReference type="Pfam" id="PF03707">
    <property type="entry name" value="MHYT"/>
    <property type="match status" value="1"/>
</dbReference>
<proteinExistence type="predicted"/>
<dbReference type="InterPro" id="IPR005330">
    <property type="entry name" value="MHYT_dom"/>
</dbReference>
<reference evidence="3 4" key="2">
    <citation type="journal article" date="2013" name="PLoS ONE">
        <title>INDIGO - INtegrated Data Warehouse of MIcrobial GenOmes with Examples from the Red Sea Extremophiles.</title>
        <authorList>
            <person name="Alam I."/>
            <person name="Antunes A."/>
            <person name="Kamau A.A."/>
            <person name="Ba Alawi W."/>
            <person name="Kalkatawi M."/>
            <person name="Stingl U."/>
            <person name="Bajic V.B."/>
        </authorList>
    </citation>
    <scope>NUCLEOTIDE SEQUENCE [LARGE SCALE GENOMIC DNA]</scope>
    <source>
        <strain evidence="3 4">E1L3A</strain>
    </source>
</reference>
<keyword evidence="1" id="KW-0812">Transmembrane</keyword>
<gene>
    <name evidence="3" type="ORF">SSPSH_002831</name>
</gene>
<evidence type="ECO:0000259" key="2">
    <source>
        <dbReference type="Pfam" id="PF03707"/>
    </source>
</evidence>
<evidence type="ECO:0000313" key="4">
    <source>
        <dbReference type="Proteomes" id="UP000006242"/>
    </source>
</evidence>
<dbReference type="EMBL" id="AFNV02000020">
    <property type="protein sequence ID" value="ERJ18371.1"/>
    <property type="molecule type" value="Genomic_DNA"/>
</dbReference>
<evidence type="ECO:0000313" key="3">
    <source>
        <dbReference type="EMBL" id="ERJ18371.1"/>
    </source>
</evidence>
<feature type="transmembrane region" description="Helical" evidence="1">
    <location>
        <begin position="31"/>
        <end position="49"/>
    </location>
</feature>
<evidence type="ECO:0000256" key="1">
    <source>
        <dbReference type="SAM" id="Phobius"/>
    </source>
</evidence>
<protein>
    <recommendedName>
        <fullName evidence="2">MHYT domain-containing protein</fullName>
    </recommendedName>
</protein>
<feature type="non-terminal residue" evidence="3">
    <location>
        <position position="52"/>
    </location>
</feature>
<keyword evidence="1" id="KW-1133">Transmembrane helix</keyword>
<keyword evidence="1" id="KW-0472">Membrane</keyword>